<evidence type="ECO:0000313" key="3">
    <source>
        <dbReference type="Proteomes" id="UP000011867"/>
    </source>
</evidence>
<dbReference type="Proteomes" id="UP000011867">
    <property type="component" value="Chromosome"/>
</dbReference>
<dbReference type="HOGENOM" id="CLU_1640009_0_0_2"/>
<evidence type="ECO:0000313" key="2">
    <source>
        <dbReference type="EMBL" id="CCQ37196.1"/>
    </source>
</evidence>
<proteinExistence type="predicted"/>
<gene>
    <name evidence="2" type="ordered locus">Nmlp_3053</name>
</gene>
<feature type="region of interest" description="Disordered" evidence="1">
    <location>
        <begin position="60"/>
        <end position="98"/>
    </location>
</feature>
<sequence>MASDHIHSGTEVPDGSPEKPIAEVAVDEVAVRCETRLPRPEPLIAVSRYPSVAAVADRFWDEGGDRAERPGKPQQPRQPDDGVGFGVRGLSLDDDHAPVVRPGKATALQQFRPGLGLERPEAESVASVHPEQPRERPDTEVTDAVEEHDRSGVGLGVHGVE</sequence>
<feature type="compositionally biased region" description="Basic and acidic residues" evidence="1">
    <location>
        <begin position="131"/>
        <end position="151"/>
    </location>
</feature>
<feature type="compositionally biased region" description="Basic and acidic residues" evidence="1">
    <location>
        <begin position="60"/>
        <end position="71"/>
    </location>
</feature>
<evidence type="ECO:0000256" key="1">
    <source>
        <dbReference type="SAM" id="MobiDB-lite"/>
    </source>
</evidence>
<accession>M1Y3U0</accession>
<organism evidence="2 3">
    <name type="scientific">Natronomonas moolapensis (strain DSM 18674 / CECT 7526 / JCM 14361 / 8.8.11)</name>
    <dbReference type="NCBI Taxonomy" id="268739"/>
    <lineage>
        <taxon>Archaea</taxon>
        <taxon>Methanobacteriati</taxon>
        <taxon>Methanobacteriota</taxon>
        <taxon>Stenosarchaea group</taxon>
        <taxon>Halobacteria</taxon>
        <taxon>Halobacteriales</taxon>
        <taxon>Natronomonadaceae</taxon>
        <taxon>Natronomonas</taxon>
    </lineage>
</organism>
<dbReference type="KEGG" id="nmo:Nmlp_3053"/>
<keyword evidence="3" id="KW-1185">Reference proteome</keyword>
<dbReference type="EMBL" id="HF582854">
    <property type="protein sequence ID" value="CCQ37196.1"/>
    <property type="molecule type" value="Genomic_DNA"/>
</dbReference>
<feature type="region of interest" description="Disordered" evidence="1">
    <location>
        <begin position="1"/>
        <end position="21"/>
    </location>
</feature>
<dbReference type="STRING" id="268739.Nmlp_3053"/>
<protein>
    <submittedName>
        <fullName evidence="2">Uncharacterized protein</fullName>
    </submittedName>
</protein>
<name>M1Y3U0_NATM8</name>
<feature type="region of interest" description="Disordered" evidence="1">
    <location>
        <begin position="112"/>
        <end position="161"/>
    </location>
</feature>
<reference evidence="2 3" key="1">
    <citation type="journal article" date="2013" name="Genome Announc.">
        <title>Genome of the haloarchaeon Natronomonas moolapensis, a neutrophilic member of a previously haloalkaliphilic genus.</title>
        <authorList>
            <person name="Dyall-Smith M.L."/>
            <person name="Pfeiffer F."/>
            <person name="Oberwinkler T."/>
            <person name="Klee K."/>
            <person name="Rampp M."/>
            <person name="Palm P."/>
            <person name="Gross K."/>
            <person name="Schuster S.C."/>
            <person name="Oesterhelt D."/>
        </authorList>
    </citation>
    <scope>NUCLEOTIDE SEQUENCE [LARGE SCALE GENOMIC DNA]</scope>
    <source>
        <strain evidence="3">DSM 18674 / JCM 14361 / 8.8.11</strain>
    </source>
</reference>
<dbReference type="AlphaFoldDB" id="M1Y3U0"/>